<sequence>MAVISSQKLRLFCATALVGCAVAPASDRALAAVVQPLPQTGMKKKPSADAKVQPPEKRPQIVGASAKTTSNAKSIEAAADESIVVTSSRRATSVQNAPTNITAISAETIKNERLDDIKSLGALLPGVTVVNSGPNGAGTIVMRGISTSGTSTNGVFTNNAVGVYLGEVPMYLDFMLLDINRVESLQGPQGTLFGLGTLGGTIRYMPNRPNTDKYSISVHGRVFGQYHSTAPGGDEDVTINLPIWKDHVAFRSVTGYYDDPGYIDYNYVLKQPGVSNPQPAGPNSFGTSAQRSENFSRHSGVNFNHTLTTRNQLLLRYNDDLKMYLTYAHQQTKTDGRSATGAGVMSTGNWDGPWRYLEPVDRTGDLFSAEVHANLFHIAQFVSTTAFTHQVIDTKYDNTDLLLDLDYGYQAFPQFSSWNKTHDDYRQFNQELRLVSTHKGPFSWVVGGFYNKFNTNSVYREHVPGFSEWGVANGFGNVYRPDELEYASRVETQTAERALYSEGTLHLMKDLQITGGIRYFDYDASDSGGSGLPLYQTYPTIKLSNAGGGTGSNGIVWKANASYRFNPQLMTYFTYSTGYRVGGYNRVAPCILPLNTSVQNICALSNEISYKPDRTRNIELGFRGNLFHNRFIFSIDGYHIDWLNVQVPSQTVYGAVGITTNGGRAVSNGFEFSGSLRITRHFNLTANYAYVDAHLTEGVANLVNGVANAYAGDRLPGSMKNSGAITATYILPIDDKSTLRFNWMAAYSGSIYSTVGLRDYGTRIPSYVTHRASISYRIGKWSTSFFVNNIFNQRAITAVSHQSNTLNAQVTGVTERYYAESILPPRVIGAEVTANF</sequence>
<dbReference type="InterPro" id="IPR039426">
    <property type="entry name" value="TonB-dep_rcpt-like"/>
</dbReference>
<evidence type="ECO:0000256" key="12">
    <source>
        <dbReference type="RuleBase" id="RU003357"/>
    </source>
</evidence>
<evidence type="ECO:0000256" key="9">
    <source>
        <dbReference type="ARBA" id="ARBA00023136"/>
    </source>
</evidence>
<evidence type="ECO:0000259" key="15">
    <source>
        <dbReference type="Pfam" id="PF00593"/>
    </source>
</evidence>
<evidence type="ECO:0000256" key="7">
    <source>
        <dbReference type="ARBA" id="ARBA00023065"/>
    </source>
</evidence>
<feature type="signal peptide" evidence="14">
    <location>
        <begin position="1"/>
        <end position="31"/>
    </location>
</feature>
<evidence type="ECO:0000256" key="8">
    <source>
        <dbReference type="ARBA" id="ARBA00023077"/>
    </source>
</evidence>
<feature type="chain" id="PRO_5021892542" evidence="14">
    <location>
        <begin position="32"/>
        <end position="836"/>
    </location>
</feature>
<comment type="subcellular location">
    <subcellularLocation>
        <location evidence="1 11">Cell outer membrane</location>
        <topology evidence="1 11">Multi-pass membrane protein</topology>
    </subcellularLocation>
</comment>
<dbReference type="Proteomes" id="UP000321079">
    <property type="component" value="Unassembled WGS sequence"/>
</dbReference>
<dbReference type="SUPFAM" id="SSF56935">
    <property type="entry name" value="Porins"/>
    <property type="match status" value="1"/>
</dbReference>
<dbReference type="Gene3D" id="2.40.170.20">
    <property type="entry name" value="TonB-dependent receptor, beta-barrel domain"/>
    <property type="match status" value="1"/>
</dbReference>
<evidence type="ECO:0000256" key="3">
    <source>
        <dbReference type="ARBA" id="ARBA00022452"/>
    </source>
</evidence>
<evidence type="ECO:0000256" key="11">
    <source>
        <dbReference type="PROSITE-ProRule" id="PRU01360"/>
    </source>
</evidence>
<keyword evidence="2 11" id="KW-0813">Transport</keyword>
<protein>
    <submittedName>
        <fullName evidence="17">TonB-dependent receptor</fullName>
    </submittedName>
</protein>
<keyword evidence="8 12" id="KW-0798">TonB box</keyword>
<gene>
    <name evidence="17" type="ORF">GKA01_04170</name>
</gene>
<evidence type="ECO:0000256" key="10">
    <source>
        <dbReference type="ARBA" id="ARBA00023237"/>
    </source>
</evidence>
<evidence type="ECO:0000256" key="14">
    <source>
        <dbReference type="SAM" id="SignalP"/>
    </source>
</evidence>
<dbReference type="InterPro" id="IPR012910">
    <property type="entry name" value="Plug_dom"/>
</dbReference>
<feature type="domain" description="TonB-dependent receptor-like beta-barrel" evidence="15">
    <location>
        <begin position="394"/>
        <end position="790"/>
    </location>
</feature>
<evidence type="ECO:0000256" key="1">
    <source>
        <dbReference type="ARBA" id="ARBA00004571"/>
    </source>
</evidence>
<keyword evidence="18" id="KW-1185">Reference proteome</keyword>
<evidence type="ECO:0000256" key="4">
    <source>
        <dbReference type="ARBA" id="ARBA00022496"/>
    </source>
</evidence>
<accession>A0A511B456</accession>
<dbReference type="CDD" id="cd01347">
    <property type="entry name" value="ligand_gated_channel"/>
    <property type="match status" value="1"/>
</dbReference>
<keyword evidence="9 11" id="KW-0472">Membrane</keyword>
<name>A0A511B456_9PROT</name>
<evidence type="ECO:0000256" key="5">
    <source>
        <dbReference type="ARBA" id="ARBA00022692"/>
    </source>
</evidence>
<evidence type="ECO:0000259" key="16">
    <source>
        <dbReference type="Pfam" id="PF07715"/>
    </source>
</evidence>
<dbReference type="EMBL" id="BJVA01000002">
    <property type="protein sequence ID" value="GEK95220.1"/>
    <property type="molecule type" value="Genomic_DNA"/>
</dbReference>
<dbReference type="Pfam" id="PF07715">
    <property type="entry name" value="Plug"/>
    <property type="match status" value="1"/>
</dbReference>
<keyword evidence="6" id="KW-0408">Iron</keyword>
<keyword evidence="4" id="KW-0410">Iron transport</keyword>
<keyword evidence="3 11" id="KW-1134">Transmembrane beta strand</keyword>
<dbReference type="RefSeq" id="WP_146858758.1">
    <property type="nucleotide sequence ID" value="NZ_BARK01000001.1"/>
</dbReference>
<dbReference type="GO" id="GO:0009279">
    <property type="term" value="C:cell outer membrane"/>
    <property type="evidence" value="ECO:0007669"/>
    <property type="project" value="UniProtKB-SubCell"/>
</dbReference>
<dbReference type="PROSITE" id="PS52016">
    <property type="entry name" value="TONB_DEPENDENT_REC_3"/>
    <property type="match status" value="1"/>
</dbReference>
<dbReference type="PANTHER" id="PTHR32552:SF81">
    <property type="entry name" value="TONB-DEPENDENT OUTER MEMBRANE RECEPTOR"/>
    <property type="match status" value="1"/>
</dbReference>
<evidence type="ECO:0000313" key="17">
    <source>
        <dbReference type="EMBL" id="GEK95220.1"/>
    </source>
</evidence>
<dbReference type="OrthoDB" id="7455607at2"/>
<keyword evidence="5 11" id="KW-0812">Transmembrane</keyword>
<comment type="similarity">
    <text evidence="11 12">Belongs to the TonB-dependent receptor family.</text>
</comment>
<organism evidence="17 18">
    <name type="scientific">Gluconobacter kanchanaburiensis NBRC 103587</name>
    <dbReference type="NCBI Taxonomy" id="1307948"/>
    <lineage>
        <taxon>Bacteria</taxon>
        <taxon>Pseudomonadati</taxon>
        <taxon>Pseudomonadota</taxon>
        <taxon>Alphaproteobacteria</taxon>
        <taxon>Acetobacterales</taxon>
        <taxon>Acetobacteraceae</taxon>
        <taxon>Gluconobacter</taxon>
    </lineage>
</organism>
<dbReference type="GO" id="GO:0006826">
    <property type="term" value="P:iron ion transport"/>
    <property type="evidence" value="ECO:0007669"/>
    <property type="project" value="UniProtKB-KW"/>
</dbReference>
<reference evidence="17 18" key="1">
    <citation type="submission" date="2019-07" db="EMBL/GenBank/DDBJ databases">
        <title>Whole genome shotgun sequence of Gluconobacter kanchanaburiensis NBRC 103587.</title>
        <authorList>
            <person name="Hosoyama A."/>
            <person name="Uohara A."/>
            <person name="Ohji S."/>
            <person name="Ichikawa N."/>
        </authorList>
    </citation>
    <scope>NUCLEOTIDE SEQUENCE [LARGE SCALE GENOMIC DNA]</scope>
    <source>
        <strain evidence="17 18">NBRC 103587</strain>
    </source>
</reference>
<evidence type="ECO:0000313" key="18">
    <source>
        <dbReference type="Proteomes" id="UP000321079"/>
    </source>
</evidence>
<proteinExistence type="inferred from homology"/>
<comment type="caution">
    <text evidence="17">The sequence shown here is derived from an EMBL/GenBank/DDBJ whole genome shotgun (WGS) entry which is preliminary data.</text>
</comment>
<keyword evidence="10 11" id="KW-0998">Cell outer membrane</keyword>
<evidence type="ECO:0000256" key="6">
    <source>
        <dbReference type="ARBA" id="ARBA00023004"/>
    </source>
</evidence>
<keyword evidence="17" id="KW-0675">Receptor</keyword>
<dbReference type="InterPro" id="IPR036942">
    <property type="entry name" value="Beta-barrel_TonB_sf"/>
</dbReference>
<keyword evidence="14" id="KW-0732">Signal</keyword>
<feature type="domain" description="TonB-dependent receptor plug" evidence="16">
    <location>
        <begin position="94"/>
        <end position="201"/>
    </location>
</feature>
<dbReference type="Pfam" id="PF00593">
    <property type="entry name" value="TonB_dep_Rec_b-barrel"/>
    <property type="match status" value="1"/>
</dbReference>
<evidence type="ECO:0000256" key="2">
    <source>
        <dbReference type="ARBA" id="ARBA00022448"/>
    </source>
</evidence>
<evidence type="ECO:0000256" key="13">
    <source>
        <dbReference type="SAM" id="MobiDB-lite"/>
    </source>
</evidence>
<dbReference type="InterPro" id="IPR000531">
    <property type="entry name" value="Beta-barrel_TonB"/>
</dbReference>
<feature type="region of interest" description="Disordered" evidence="13">
    <location>
        <begin position="40"/>
        <end position="69"/>
    </location>
</feature>
<keyword evidence="7" id="KW-0406">Ion transport</keyword>
<dbReference type="PANTHER" id="PTHR32552">
    <property type="entry name" value="FERRICHROME IRON RECEPTOR-RELATED"/>
    <property type="match status" value="1"/>
</dbReference>
<dbReference type="AlphaFoldDB" id="A0A511B456"/>